<accession>A0A2P2QEZ0</accession>
<proteinExistence type="predicted"/>
<reference evidence="1" key="1">
    <citation type="submission" date="2018-02" db="EMBL/GenBank/DDBJ databases">
        <title>Rhizophora mucronata_Transcriptome.</title>
        <authorList>
            <person name="Meera S.P."/>
            <person name="Sreeshan A."/>
            <person name="Augustine A."/>
        </authorList>
    </citation>
    <scope>NUCLEOTIDE SEQUENCE</scope>
    <source>
        <tissue evidence="1">Leaf</tissue>
    </source>
</reference>
<sequence length="34" mass="4068">MLKMLMKTLLGNPLRLRTEQSKNQWIDLAKLRNI</sequence>
<evidence type="ECO:0000313" key="1">
    <source>
        <dbReference type="EMBL" id="MBX65610.1"/>
    </source>
</evidence>
<protein>
    <submittedName>
        <fullName evidence="1">Uncharacterized protein MANES_06G144400</fullName>
    </submittedName>
</protein>
<name>A0A2P2QEZ0_RHIMU</name>
<dbReference type="EMBL" id="GGEC01085126">
    <property type="protein sequence ID" value="MBX65610.1"/>
    <property type="molecule type" value="Transcribed_RNA"/>
</dbReference>
<organism evidence="1">
    <name type="scientific">Rhizophora mucronata</name>
    <name type="common">Asiatic mangrove</name>
    <dbReference type="NCBI Taxonomy" id="61149"/>
    <lineage>
        <taxon>Eukaryota</taxon>
        <taxon>Viridiplantae</taxon>
        <taxon>Streptophyta</taxon>
        <taxon>Embryophyta</taxon>
        <taxon>Tracheophyta</taxon>
        <taxon>Spermatophyta</taxon>
        <taxon>Magnoliopsida</taxon>
        <taxon>eudicotyledons</taxon>
        <taxon>Gunneridae</taxon>
        <taxon>Pentapetalae</taxon>
        <taxon>rosids</taxon>
        <taxon>fabids</taxon>
        <taxon>Malpighiales</taxon>
        <taxon>Rhizophoraceae</taxon>
        <taxon>Rhizophora</taxon>
    </lineage>
</organism>
<dbReference type="AlphaFoldDB" id="A0A2P2QEZ0"/>